<protein>
    <recommendedName>
        <fullName evidence="3">QueD-like protein</fullName>
    </recommendedName>
</protein>
<proteinExistence type="predicted"/>
<evidence type="ECO:0000313" key="2">
    <source>
        <dbReference type="Proteomes" id="UP000002168"/>
    </source>
</evidence>
<dbReference type="Pfam" id="PF11993">
    <property type="entry name" value="VC2046"/>
    <property type="match status" value="1"/>
</dbReference>
<accession>B1KGV7</accession>
<dbReference type="HOGENOM" id="CLU_126580_0_0_6"/>
<reference evidence="1 2" key="1">
    <citation type="submission" date="2008-02" db="EMBL/GenBank/DDBJ databases">
        <title>Complete sequence of Shewanella woodyi ATCC 51908.</title>
        <authorList>
            <consortium name="US DOE Joint Genome Institute"/>
            <person name="Copeland A."/>
            <person name="Lucas S."/>
            <person name="Lapidus A."/>
            <person name="Glavina del Rio T."/>
            <person name="Dalin E."/>
            <person name="Tice H."/>
            <person name="Bruce D."/>
            <person name="Goodwin L."/>
            <person name="Pitluck S."/>
            <person name="Sims D."/>
            <person name="Brettin T."/>
            <person name="Detter J.C."/>
            <person name="Han C."/>
            <person name="Kuske C.R."/>
            <person name="Schmutz J."/>
            <person name="Larimer F."/>
            <person name="Land M."/>
            <person name="Hauser L."/>
            <person name="Kyrpides N."/>
            <person name="Lykidis A."/>
            <person name="Zhao J.-S."/>
            <person name="Richardson P."/>
        </authorList>
    </citation>
    <scope>NUCLEOTIDE SEQUENCE [LARGE SCALE GENOMIC DNA]</scope>
    <source>
        <strain evidence="2">ATCC 51908 / MS32</strain>
    </source>
</reference>
<dbReference type="AlphaFoldDB" id="B1KGV7"/>
<evidence type="ECO:0008006" key="3">
    <source>
        <dbReference type="Google" id="ProtNLM"/>
    </source>
</evidence>
<dbReference type="eggNOG" id="ENOG5033CMH">
    <property type="taxonomic scope" value="Bacteria"/>
</dbReference>
<evidence type="ECO:0000313" key="1">
    <source>
        <dbReference type="EMBL" id="ACA86826.1"/>
    </source>
</evidence>
<dbReference type="KEGG" id="swd:Swoo_2549"/>
<dbReference type="RefSeq" id="WP_012325167.1">
    <property type="nucleotide sequence ID" value="NC_010506.1"/>
</dbReference>
<name>B1KGV7_SHEWM</name>
<sequence length="163" mass="18294">MRPSAVLINESQLGTRLNHAIDHDRRGEFALLLALLSCDARDMAQFQLDDGALEPELALRKKFELPEAQALINDLTIQDSPIDNSSAFSHGGVRAFQLMQALKPEALVIRGDKSAQMQRVLTNCDLLTRQKFNHSAKSELYHALDTHFVDQLAQQRQMSRTLA</sequence>
<dbReference type="EMBL" id="CP000961">
    <property type="protein sequence ID" value="ACA86826.1"/>
    <property type="molecule type" value="Genomic_DNA"/>
</dbReference>
<dbReference type="Proteomes" id="UP000002168">
    <property type="component" value="Chromosome"/>
</dbReference>
<dbReference type="InterPro" id="IPR021879">
    <property type="entry name" value="VC2046_fam"/>
</dbReference>
<gene>
    <name evidence="1" type="ordered locus">Swoo_2549</name>
</gene>
<organism evidence="1 2">
    <name type="scientific">Shewanella woodyi (strain ATCC 51908 / MS32)</name>
    <dbReference type="NCBI Taxonomy" id="392500"/>
    <lineage>
        <taxon>Bacteria</taxon>
        <taxon>Pseudomonadati</taxon>
        <taxon>Pseudomonadota</taxon>
        <taxon>Gammaproteobacteria</taxon>
        <taxon>Alteromonadales</taxon>
        <taxon>Shewanellaceae</taxon>
        <taxon>Shewanella</taxon>
    </lineage>
</organism>
<keyword evidence="2" id="KW-1185">Reference proteome</keyword>